<protein>
    <recommendedName>
        <fullName evidence="2">Peptidase C39-like domain-containing protein</fullName>
    </recommendedName>
</protein>
<evidence type="ECO:0000256" key="1">
    <source>
        <dbReference type="SAM" id="SignalP"/>
    </source>
</evidence>
<dbReference type="PANTHER" id="PTHR37806:SF1">
    <property type="entry name" value="PEPTIDASE C39-LIKE DOMAIN-CONTAINING PROTEIN"/>
    <property type="match status" value="1"/>
</dbReference>
<dbReference type="AlphaFoldDB" id="A0A5C4SY12"/>
<keyword evidence="4" id="KW-1185">Reference proteome</keyword>
<dbReference type="Proteomes" id="UP000307943">
    <property type="component" value="Unassembled WGS sequence"/>
</dbReference>
<reference evidence="3 4" key="1">
    <citation type="submission" date="2019-05" db="EMBL/GenBank/DDBJ databases">
        <title>We sequenced the genome of Paenibacillus hemerocallicola KCTC 33185 for further insight into its adaptation and study the phylogeny of Paenibacillus.</title>
        <authorList>
            <person name="Narsing Rao M.P."/>
        </authorList>
    </citation>
    <scope>NUCLEOTIDE SEQUENCE [LARGE SCALE GENOMIC DNA]</scope>
    <source>
        <strain evidence="3 4">KCTC 33185</strain>
    </source>
</reference>
<accession>A0A5C4SY12</accession>
<proteinExistence type="predicted"/>
<comment type="caution">
    <text evidence="3">The sequence shown here is derived from an EMBL/GenBank/DDBJ whole genome shotgun (WGS) entry which is preliminary data.</text>
</comment>
<evidence type="ECO:0000259" key="2">
    <source>
        <dbReference type="Pfam" id="PF13529"/>
    </source>
</evidence>
<dbReference type="EMBL" id="VDCQ01000076">
    <property type="protein sequence ID" value="TNJ61232.1"/>
    <property type="molecule type" value="Genomic_DNA"/>
</dbReference>
<sequence>MDCLKKITIALAVAGGLIAVTVCIAAIPHSAAHTWTGQESGKPQLVAEASAIPGGTPEASESESIEGRTGAWEPQAEVINVALATLPSSAMIEVPVIDQLPELFNGCEVTSLAMLLEAAGSPVDKMELAERVAKDRTPLVRNEDGAIESWGNPDVGFVGDMTGETDGYGVYHGPIFQLLAEILPRRAADLTELPFDELLTAVADGRPVVIWTNINFTPETLMETWQSDAGPVQMSWYEHAVLLVGYDDEYMYVNDPFDGAAAKPIERDTLISSWLQMGSQAVTYRK</sequence>
<gene>
    <name evidence="3" type="ORF">FE784_34700</name>
</gene>
<name>A0A5C4SY12_9BACL</name>
<feature type="chain" id="PRO_5039520421" description="Peptidase C39-like domain-containing protein" evidence="1">
    <location>
        <begin position="26"/>
        <end position="286"/>
    </location>
</feature>
<feature type="signal peptide" evidence="1">
    <location>
        <begin position="1"/>
        <end position="25"/>
    </location>
</feature>
<dbReference type="InterPro" id="IPR039563">
    <property type="entry name" value="Peptidase_C39_single_dom"/>
</dbReference>
<dbReference type="OrthoDB" id="1164310at2"/>
<evidence type="ECO:0000313" key="4">
    <source>
        <dbReference type="Proteomes" id="UP000307943"/>
    </source>
</evidence>
<keyword evidence="1" id="KW-0732">Signal</keyword>
<dbReference type="PANTHER" id="PTHR37806">
    <property type="entry name" value="LMO0724 PROTEIN"/>
    <property type="match status" value="1"/>
</dbReference>
<dbReference type="CDD" id="cd02549">
    <property type="entry name" value="Peptidase_C39A"/>
    <property type="match status" value="1"/>
</dbReference>
<dbReference type="Pfam" id="PF13529">
    <property type="entry name" value="Peptidase_C39_2"/>
    <property type="match status" value="1"/>
</dbReference>
<organism evidence="3 4">
    <name type="scientific">Paenibacillus hemerocallicola</name>
    <dbReference type="NCBI Taxonomy" id="1172614"/>
    <lineage>
        <taxon>Bacteria</taxon>
        <taxon>Bacillati</taxon>
        <taxon>Bacillota</taxon>
        <taxon>Bacilli</taxon>
        <taxon>Bacillales</taxon>
        <taxon>Paenibacillaceae</taxon>
        <taxon>Paenibacillus</taxon>
    </lineage>
</organism>
<dbReference type="Gene3D" id="3.90.70.10">
    <property type="entry name" value="Cysteine proteinases"/>
    <property type="match status" value="1"/>
</dbReference>
<feature type="domain" description="Peptidase C39-like" evidence="2">
    <location>
        <begin position="92"/>
        <end position="256"/>
    </location>
</feature>
<evidence type="ECO:0000313" key="3">
    <source>
        <dbReference type="EMBL" id="TNJ61232.1"/>
    </source>
</evidence>
<dbReference type="InterPro" id="IPR039564">
    <property type="entry name" value="Peptidase_C39-like"/>
</dbReference>